<keyword evidence="3" id="KW-1185">Reference proteome</keyword>
<dbReference type="PANTHER" id="PTHR30514">
    <property type="entry name" value="GLUCOKINASE"/>
    <property type="match status" value="1"/>
</dbReference>
<name>S5M0A8_9MOLU</name>
<gene>
    <name evidence="2" type="ORF">SDIMI_v3c05720</name>
</gene>
<dbReference type="InParanoid" id="S5M0A8"/>
<dbReference type="InterPro" id="IPR009057">
    <property type="entry name" value="Homeodomain-like_sf"/>
</dbReference>
<dbReference type="AlphaFoldDB" id="S5M0A8"/>
<dbReference type="eggNOG" id="COG1737">
    <property type="taxonomic scope" value="Bacteria"/>
</dbReference>
<dbReference type="STRING" id="1276221.SDIMI_v3c05720"/>
<evidence type="ECO:0000259" key="1">
    <source>
        <dbReference type="PROSITE" id="PS51071"/>
    </source>
</evidence>
<dbReference type="RefSeq" id="WP_020836508.1">
    <property type="nucleotide sequence ID" value="NC_021833.1"/>
</dbReference>
<dbReference type="Pfam" id="PF01418">
    <property type="entry name" value="HTH_6"/>
    <property type="match status" value="1"/>
</dbReference>
<accession>S5M0A8</accession>
<dbReference type="EMBL" id="CP005076">
    <property type="protein sequence ID" value="AGR42276.1"/>
    <property type="molecule type" value="Genomic_DNA"/>
</dbReference>
<protein>
    <recommendedName>
        <fullName evidence="1">HTH rpiR-type domain-containing protein</fullName>
    </recommendedName>
</protein>
<dbReference type="PANTHER" id="PTHR30514:SF1">
    <property type="entry name" value="HTH-TYPE TRANSCRIPTIONAL REGULATOR HEXR-RELATED"/>
    <property type="match status" value="1"/>
</dbReference>
<evidence type="ECO:0000313" key="3">
    <source>
        <dbReference type="Proteomes" id="UP000014983"/>
    </source>
</evidence>
<dbReference type="InterPro" id="IPR036388">
    <property type="entry name" value="WH-like_DNA-bd_sf"/>
</dbReference>
<dbReference type="GO" id="GO:0003677">
    <property type="term" value="F:DNA binding"/>
    <property type="evidence" value="ECO:0007669"/>
    <property type="project" value="InterPro"/>
</dbReference>
<dbReference type="SUPFAM" id="SSF46689">
    <property type="entry name" value="Homeodomain-like"/>
    <property type="match status" value="1"/>
</dbReference>
<evidence type="ECO:0000313" key="2">
    <source>
        <dbReference type="EMBL" id="AGR42276.1"/>
    </source>
</evidence>
<reference evidence="2 3" key="1">
    <citation type="journal article" date="2013" name="Genome Biol. Evol.">
        <title>Comparison of metabolic capacities and inference of gene content evolution in mosquito-associated Spiroplasma diminutum and S. taiwanense.</title>
        <authorList>
            <person name="Lo W.S."/>
            <person name="Ku C."/>
            <person name="Chen L.L."/>
            <person name="Chang T.H."/>
            <person name="Kuo C.H."/>
        </authorList>
    </citation>
    <scope>NUCLEOTIDE SEQUENCE [LARGE SCALE GENOMIC DNA]</scope>
    <source>
        <strain evidence="2">CUAS-1</strain>
    </source>
</reference>
<dbReference type="OrthoDB" id="399959at2"/>
<dbReference type="InterPro" id="IPR000281">
    <property type="entry name" value="HTH_RpiR"/>
</dbReference>
<dbReference type="GO" id="GO:0003700">
    <property type="term" value="F:DNA-binding transcription factor activity"/>
    <property type="evidence" value="ECO:0007669"/>
    <property type="project" value="InterPro"/>
</dbReference>
<dbReference type="PATRIC" id="fig|1276221.3.peg.571"/>
<dbReference type="Proteomes" id="UP000014983">
    <property type="component" value="Chromosome"/>
</dbReference>
<feature type="domain" description="HTH rpiR-type" evidence="1">
    <location>
        <begin position="3"/>
        <end position="79"/>
    </location>
</feature>
<dbReference type="PROSITE" id="PS51071">
    <property type="entry name" value="HTH_RPIR"/>
    <property type="match status" value="1"/>
</dbReference>
<dbReference type="HOGENOM" id="CLU_096776_0_0_14"/>
<sequence>MNLREKLNIILLSESKEDVKWQITNYIVECINKNKYPSIIDISNNCYIAKSSIVRYAKSFGLEGYKEFINKIKFEDQNSYKTITTIKNDLTKGNEQFFLFKNSIINFVNEADEYLSILEDIKIEILKAKRIYIHSSYEFDTIANYLKNFLIIINKNVVYSEHKKTTSAILDYIEETDLQIFLVAGVDNNYLETIFAYSMANNKSKKILISSTSQSNKFIACDISLVINFSDDYSKIYDKEIKMFYILKQLLILLEKENDSIDLRNLKHRF</sequence>
<proteinExistence type="predicted"/>
<dbReference type="InterPro" id="IPR047640">
    <property type="entry name" value="RpiR-like"/>
</dbReference>
<dbReference type="GO" id="GO:0097367">
    <property type="term" value="F:carbohydrate derivative binding"/>
    <property type="evidence" value="ECO:0007669"/>
    <property type="project" value="InterPro"/>
</dbReference>
<dbReference type="Gene3D" id="1.10.10.10">
    <property type="entry name" value="Winged helix-like DNA-binding domain superfamily/Winged helix DNA-binding domain"/>
    <property type="match status" value="1"/>
</dbReference>
<organism evidence="2 3">
    <name type="scientific">Spiroplasma diminutum CUAS-1</name>
    <dbReference type="NCBI Taxonomy" id="1276221"/>
    <lineage>
        <taxon>Bacteria</taxon>
        <taxon>Bacillati</taxon>
        <taxon>Mycoplasmatota</taxon>
        <taxon>Mollicutes</taxon>
        <taxon>Entomoplasmatales</taxon>
        <taxon>Spiroplasmataceae</taxon>
        <taxon>Spiroplasma</taxon>
    </lineage>
</organism>
<dbReference type="KEGG" id="sdi:SDIMI_v3c05720"/>